<accession>A0AAN7C698</accession>
<keyword evidence="2" id="KW-1185">Reference proteome</keyword>
<protein>
    <submittedName>
        <fullName evidence="1">Uncharacterized protein</fullName>
    </submittedName>
</protein>
<name>A0AAN7C698_9PEZI</name>
<dbReference type="Proteomes" id="UP001303760">
    <property type="component" value="Unassembled WGS sequence"/>
</dbReference>
<evidence type="ECO:0000313" key="1">
    <source>
        <dbReference type="EMBL" id="KAK4235193.1"/>
    </source>
</evidence>
<reference evidence="1" key="2">
    <citation type="submission" date="2023-05" db="EMBL/GenBank/DDBJ databases">
        <authorList>
            <consortium name="Lawrence Berkeley National Laboratory"/>
            <person name="Steindorff A."/>
            <person name="Hensen N."/>
            <person name="Bonometti L."/>
            <person name="Westerberg I."/>
            <person name="Brannstrom I.O."/>
            <person name="Guillou S."/>
            <person name="Cros-Aarteil S."/>
            <person name="Calhoun S."/>
            <person name="Haridas S."/>
            <person name="Kuo A."/>
            <person name="Mondo S."/>
            <person name="Pangilinan J."/>
            <person name="Riley R."/>
            <person name="Labutti K."/>
            <person name="Andreopoulos B."/>
            <person name="Lipzen A."/>
            <person name="Chen C."/>
            <person name="Yanf M."/>
            <person name="Daum C."/>
            <person name="Ng V."/>
            <person name="Clum A."/>
            <person name="Ohm R."/>
            <person name="Martin F."/>
            <person name="Silar P."/>
            <person name="Natvig D."/>
            <person name="Lalanne C."/>
            <person name="Gautier V."/>
            <person name="Ament-Velasquez S.L."/>
            <person name="Kruys A."/>
            <person name="Hutchinson M.I."/>
            <person name="Powell A.J."/>
            <person name="Barry K."/>
            <person name="Miller A.N."/>
            <person name="Grigoriev I.V."/>
            <person name="Debuchy R."/>
            <person name="Gladieux P."/>
            <person name="Thoren M.H."/>
            <person name="Johannesson H."/>
        </authorList>
    </citation>
    <scope>NUCLEOTIDE SEQUENCE</scope>
    <source>
        <strain evidence="1">CBS 532.94</strain>
    </source>
</reference>
<sequence length="50" mass="5618">MEQECLAYNEGWPPPKTELSGFSMASDVLELSLRTPEKLNDKPCYGKNCP</sequence>
<proteinExistence type="predicted"/>
<dbReference type="EMBL" id="MU860289">
    <property type="protein sequence ID" value="KAK4235193.1"/>
    <property type="molecule type" value="Genomic_DNA"/>
</dbReference>
<gene>
    <name evidence="1" type="ORF">C8A03DRAFT_36978</name>
</gene>
<reference evidence="1" key="1">
    <citation type="journal article" date="2023" name="Mol. Phylogenet. Evol.">
        <title>Genome-scale phylogeny and comparative genomics of the fungal order Sordariales.</title>
        <authorList>
            <person name="Hensen N."/>
            <person name="Bonometti L."/>
            <person name="Westerberg I."/>
            <person name="Brannstrom I.O."/>
            <person name="Guillou S."/>
            <person name="Cros-Aarteil S."/>
            <person name="Calhoun S."/>
            <person name="Haridas S."/>
            <person name="Kuo A."/>
            <person name="Mondo S."/>
            <person name="Pangilinan J."/>
            <person name="Riley R."/>
            <person name="LaButti K."/>
            <person name="Andreopoulos B."/>
            <person name="Lipzen A."/>
            <person name="Chen C."/>
            <person name="Yan M."/>
            <person name="Daum C."/>
            <person name="Ng V."/>
            <person name="Clum A."/>
            <person name="Steindorff A."/>
            <person name="Ohm R.A."/>
            <person name="Martin F."/>
            <person name="Silar P."/>
            <person name="Natvig D.O."/>
            <person name="Lalanne C."/>
            <person name="Gautier V."/>
            <person name="Ament-Velasquez S.L."/>
            <person name="Kruys A."/>
            <person name="Hutchinson M.I."/>
            <person name="Powell A.J."/>
            <person name="Barry K."/>
            <person name="Miller A.N."/>
            <person name="Grigoriev I.V."/>
            <person name="Debuchy R."/>
            <person name="Gladieux P."/>
            <person name="Hiltunen Thoren M."/>
            <person name="Johannesson H."/>
        </authorList>
    </citation>
    <scope>NUCLEOTIDE SEQUENCE</scope>
    <source>
        <strain evidence="1">CBS 532.94</strain>
    </source>
</reference>
<comment type="caution">
    <text evidence="1">The sequence shown here is derived from an EMBL/GenBank/DDBJ whole genome shotgun (WGS) entry which is preliminary data.</text>
</comment>
<evidence type="ECO:0000313" key="2">
    <source>
        <dbReference type="Proteomes" id="UP001303760"/>
    </source>
</evidence>
<dbReference type="AlphaFoldDB" id="A0AAN7C698"/>
<organism evidence="1 2">
    <name type="scientific">Achaetomium macrosporum</name>
    <dbReference type="NCBI Taxonomy" id="79813"/>
    <lineage>
        <taxon>Eukaryota</taxon>
        <taxon>Fungi</taxon>
        <taxon>Dikarya</taxon>
        <taxon>Ascomycota</taxon>
        <taxon>Pezizomycotina</taxon>
        <taxon>Sordariomycetes</taxon>
        <taxon>Sordariomycetidae</taxon>
        <taxon>Sordariales</taxon>
        <taxon>Chaetomiaceae</taxon>
        <taxon>Achaetomium</taxon>
    </lineage>
</organism>